<dbReference type="OrthoDB" id="10331793at2759"/>
<dbReference type="Proteomes" id="UP000187429">
    <property type="component" value="Unassembled WGS sequence"/>
</dbReference>
<feature type="transmembrane region" description="Helical" evidence="1">
    <location>
        <begin position="66"/>
        <end position="88"/>
    </location>
</feature>
<keyword evidence="1" id="KW-0472">Membrane</keyword>
<proteinExistence type="predicted"/>
<gene>
    <name evidence="2" type="ORF">AYI69_g1790</name>
</gene>
<reference evidence="3" key="1">
    <citation type="submission" date="2017-01" db="EMBL/GenBank/DDBJ databases">
        <authorList>
            <person name="Wang Y."/>
            <person name="White M."/>
            <person name="Kvist S."/>
            <person name="Moncalvo J.-M."/>
        </authorList>
    </citation>
    <scope>NUCLEOTIDE SEQUENCE [LARGE SCALE GENOMIC DNA]</scope>
    <source>
        <strain evidence="3">ID-206-W2</strain>
    </source>
</reference>
<organism evidence="2 3">
    <name type="scientific">Smittium culicis</name>
    <dbReference type="NCBI Taxonomy" id="133412"/>
    <lineage>
        <taxon>Eukaryota</taxon>
        <taxon>Fungi</taxon>
        <taxon>Fungi incertae sedis</taxon>
        <taxon>Zoopagomycota</taxon>
        <taxon>Kickxellomycotina</taxon>
        <taxon>Harpellomycetes</taxon>
        <taxon>Harpellales</taxon>
        <taxon>Legeriomycetaceae</taxon>
        <taxon>Smittium</taxon>
    </lineage>
</organism>
<dbReference type="EMBL" id="LSSM01000497">
    <property type="protein sequence ID" value="OMJ28730.1"/>
    <property type="molecule type" value="Genomic_DNA"/>
</dbReference>
<dbReference type="AlphaFoldDB" id="A0A1R1YPG1"/>
<feature type="transmembrane region" description="Helical" evidence="1">
    <location>
        <begin position="111"/>
        <end position="129"/>
    </location>
</feature>
<keyword evidence="1" id="KW-1133">Transmembrane helix</keyword>
<name>A0A1R1YPG1_9FUNG</name>
<sequence>MFENRSFQVILHESPINNVDYDKLEIFQRLTNVFENPRTHQANFPPPTTSSPSFLLKQQFVLKKRFRFILSIVGFFMQNGLLFNSIILNSDWSEPNPSQQADSYYQKENKWLKIACLIPYILGSILFVCRTLEYKVYACTIAYIFLFFISGILFIFYLIYPI</sequence>
<accession>A0A1R1YPG1</accession>
<evidence type="ECO:0000313" key="3">
    <source>
        <dbReference type="Proteomes" id="UP000187429"/>
    </source>
</evidence>
<keyword evidence="3" id="KW-1185">Reference proteome</keyword>
<keyword evidence="1" id="KW-0812">Transmembrane</keyword>
<protein>
    <submittedName>
        <fullName evidence="2">Uncharacterized protein</fullName>
    </submittedName>
</protein>
<evidence type="ECO:0000256" key="1">
    <source>
        <dbReference type="SAM" id="Phobius"/>
    </source>
</evidence>
<evidence type="ECO:0000313" key="2">
    <source>
        <dbReference type="EMBL" id="OMJ28730.1"/>
    </source>
</evidence>
<comment type="caution">
    <text evidence="2">The sequence shown here is derived from an EMBL/GenBank/DDBJ whole genome shotgun (WGS) entry which is preliminary data.</text>
</comment>
<feature type="transmembrane region" description="Helical" evidence="1">
    <location>
        <begin position="136"/>
        <end position="160"/>
    </location>
</feature>